<evidence type="ECO:0000313" key="3">
    <source>
        <dbReference type="Proteomes" id="UP000041254"/>
    </source>
</evidence>
<dbReference type="VEuPathDB" id="CryptoDB:Vbra_6615"/>
<gene>
    <name evidence="2" type="ORF">Vbra_6615</name>
</gene>
<dbReference type="Proteomes" id="UP000041254">
    <property type="component" value="Unassembled WGS sequence"/>
</dbReference>
<evidence type="ECO:0000313" key="2">
    <source>
        <dbReference type="EMBL" id="CEM39181.1"/>
    </source>
</evidence>
<name>A0A0G4H652_VITBC</name>
<proteinExistence type="predicted"/>
<accession>A0A0G4H652</accession>
<feature type="region of interest" description="Disordered" evidence="1">
    <location>
        <begin position="179"/>
        <end position="254"/>
    </location>
</feature>
<evidence type="ECO:0000256" key="1">
    <source>
        <dbReference type="SAM" id="MobiDB-lite"/>
    </source>
</evidence>
<reference evidence="2 3" key="1">
    <citation type="submission" date="2014-11" db="EMBL/GenBank/DDBJ databases">
        <authorList>
            <person name="Zhu J."/>
            <person name="Qi W."/>
            <person name="Song R."/>
        </authorList>
    </citation>
    <scope>NUCLEOTIDE SEQUENCE [LARGE SCALE GENOMIC DNA]</scope>
</reference>
<dbReference type="AlphaFoldDB" id="A0A0G4H652"/>
<dbReference type="EMBL" id="CDMY01001028">
    <property type="protein sequence ID" value="CEM39181.1"/>
    <property type="molecule type" value="Genomic_DNA"/>
</dbReference>
<sequence>MTSLVRGWHVTFASFANSGDVTKGHLLAVQTGHSVKVVFAIRHDDGYTSHIHETSGCPDDLTDVATWNPEDEYFGGFEQSAITGIGDELDEEDTATLKRVVYCHLNMPQPFSRPDTALKQTQAATQTVKEMLGMCRAHPHKTAGDASTLARVIEKARQNRRKVAEEDEAMVANDRVSVEPSVVKKRTRNNRKVAEEVVHPTPTPPPPAPHRRRLRGPWPEDVSVRVRSSRKRRHSQVAAKSAARPPKLKKTTSVAGVAAGVPSVSDAADATLKKGLNDDASGDTPTMIPLEDGTSAPLPSWWQAMLAGVSMVEDYDLDEGSRPWGCTSIKVPRNKTLSSFKKYQKGLVTIIHRVGSTETHKVVFCPTDRFELFFKRVVTGCEWFCDNEDEAEALFSEPVDDHSQRDLIKTAGGCGVNYDKHINLLYVLGHMCLNAGISVPFTQAAFVRLRSYFNKTRRLANAVNYEEMNKLHDDDWVDSLRATSLLAAMGDWVERGKPEDNPAFHIAITVNDHPRMQTRVDEVLQGEYDLTMPTLTVGRLIKEGPFAGKYIPKEGNVVVCLPGAELPGSVGQWKKMVANPEYARRLPQTRARCGRRGALWRLVDVDRINSISPDHDDKSLREALGGRPVRDRVTAATHPELARECKDTVGYTFDEKKQRVSFATVRHRIATGVRLPGMSAKNGIRKDSQVQIYSTVLEHGPACLDVMKARVAELVQLRFIHPLVETKGEAQELARIDAAERAGGVMYHGVSPSLGRTEGNVQFNLTKLARAMEVSGVCVGWVTALLDINVHRRDRFGHLRAAKRIANYTTRTYAEKQAEVRAILRQLKNHQPDLLIPATSAATEEKGGL</sequence>
<protein>
    <submittedName>
        <fullName evidence="2">Uncharacterized protein</fullName>
    </submittedName>
</protein>
<dbReference type="InParanoid" id="A0A0G4H652"/>
<keyword evidence="3" id="KW-1185">Reference proteome</keyword>
<organism evidence="2 3">
    <name type="scientific">Vitrella brassicaformis (strain CCMP3155)</name>
    <dbReference type="NCBI Taxonomy" id="1169540"/>
    <lineage>
        <taxon>Eukaryota</taxon>
        <taxon>Sar</taxon>
        <taxon>Alveolata</taxon>
        <taxon>Colpodellida</taxon>
        <taxon>Vitrellaceae</taxon>
        <taxon>Vitrella</taxon>
    </lineage>
</organism>